<dbReference type="Proteomes" id="UP000435112">
    <property type="component" value="Unassembled WGS sequence"/>
</dbReference>
<evidence type="ECO:0000313" key="3">
    <source>
        <dbReference type="Proteomes" id="UP000434957"/>
    </source>
</evidence>
<organism evidence="2 3">
    <name type="scientific">Phytophthora rubi</name>
    <dbReference type="NCBI Taxonomy" id="129364"/>
    <lineage>
        <taxon>Eukaryota</taxon>
        <taxon>Sar</taxon>
        <taxon>Stramenopiles</taxon>
        <taxon>Oomycota</taxon>
        <taxon>Peronosporomycetes</taxon>
        <taxon>Peronosporales</taxon>
        <taxon>Peronosporaceae</taxon>
        <taxon>Phytophthora</taxon>
    </lineage>
</organism>
<evidence type="ECO:0000313" key="4">
    <source>
        <dbReference type="Proteomes" id="UP000435112"/>
    </source>
</evidence>
<keyword evidence="3" id="KW-1185">Reference proteome</keyword>
<dbReference type="Proteomes" id="UP000434957">
    <property type="component" value="Unassembled WGS sequence"/>
</dbReference>
<gene>
    <name evidence="1" type="ORF">PR002_g17758</name>
    <name evidence="2" type="ORF">PR003_g18319</name>
</gene>
<accession>A0A6A4E880</accession>
<dbReference type="AlphaFoldDB" id="A0A6A4E880"/>
<evidence type="ECO:0000313" key="2">
    <source>
        <dbReference type="EMBL" id="KAE9318098.1"/>
    </source>
</evidence>
<dbReference type="EMBL" id="QXFU01001459">
    <property type="protein sequence ID" value="KAE9001985.1"/>
    <property type="molecule type" value="Genomic_DNA"/>
</dbReference>
<comment type="caution">
    <text evidence="2">The sequence shown here is derived from an EMBL/GenBank/DDBJ whole genome shotgun (WGS) entry which is preliminary data.</text>
</comment>
<sequence>MPSPSAPATPPVSAPSFFSIALSTHADACPLTLTAFTRVGASNRTGSSSLAHRHTCTTWIGLGSYPDLSI</sequence>
<proteinExistence type="predicted"/>
<name>A0A6A4E880_9STRA</name>
<dbReference type="EMBL" id="QXFT01001459">
    <property type="protein sequence ID" value="KAE9318098.1"/>
    <property type="molecule type" value="Genomic_DNA"/>
</dbReference>
<reference evidence="2 3" key="1">
    <citation type="submission" date="2018-08" db="EMBL/GenBank/DDBJ databases">
        <title>Genomic investigation of the strawberry pathogen Phytophthora fragariae indicates pathogenicity is determined by transcriptional variation in three key races.</title>
        <authorList>
            <person name="Adams T.M."/>
            <person name="Armitage A.D."/>
            <person name="Sobczyk M.K."/>
            <person name="Bates H.J."/>
            <person name="Dunwell J.M."/>
            <person name="Nellist C.F."/>
            <person name="Harrison R.J."/>
        </authorList>
    </citation>
    <scope>NUCLEOTIDE SEQUENCE [LARGE SCALE GENOMIC DNA]</scope>
    <source>
        <strain evidence="1 4">SCRP324</strain>
        <strain evidence="2 3">SCRP333</strain>
    </source>
</reference>
<evidence type="ECO:0000313" key="1">
    <source>
        <dbReference type="EMBL" id="KAE9001985.1"/>
    </source>
</evidence>
<protein>
    <submittedName>
        <fullName evidence="2">Uncharacterized protein</fullName>
    </submittedName>
</protein>